<dbReference type="Gene3D" id="1.10.287.470">
    <property type="entry name" value="Helix hairpin bin"/>
    <property type="match status" value="1"/>
</dbReference>
<keyword evidence="2" id="KW-1185">Reference proteome</keyword>
<dbReference type="SUPFAM" id="SSF111369">
    <property type="entry name" value="HlyD-like secretion proteins"/>
    <property type="match status" value="1"/>
</dbReference>
<accession>A0ABY7YNK6</accession>
<dbReference type="PANTHER" id="PTHR30158">
    <property type="entry name" value="ACRA/E-RELATED COMPONENT OF DRUG EFFLUX TRANSPORTER"/>
    <property type="match status" value="1"/>
</dbReference>
<sequence length="181" mass="18610">MAVWLSTGTLVIGGNGPGKGEKPLIAVIEGQNDGPIAKSLDGAGLLAEAPHSDEATDPALTIAERVASTSTGESVPLQSVRTVTYMVKPMALQVPLRGRTQAKSTVTAVAQTAAIVDTVHVTKGQRVAVGDKLCTLDQGTRVAAVEQAKAGLEQAKASQVQAQARFRHQCGVAQKGAGCFQ</sequence>
<dbReference type="Proteomes" id="UP001220530">
    <property type="component" value="Chromosome"/>
</dbReference>
<evidence type="ECO:0000313" key="1">
    <source>
        <dbReference type="EMBL" id="WDR02824.1"/>
    </source>
</evidence>
<organism evidence="1 2">
    <name type="scientific">Devosia algicola</name>
    <dbReference type="NCBI Taxonomy" id="3026418"/>
    <lineage>
        <taxon>Bacteria</taxon>
        <taxon>Pseudomonadati</taxon>
        <taxon>Pseudomonadota</taxon>
        <taxon>Alphaproteobacteria</taxon>
        <taxon>Hyphomicrobiales</taxon>
        <taxon>Devosiaceae</taxon>
        <taxon>Devosia</taxon>
    </lineage>
</organism>
<dbReference type="EMBL" id="CP118246">
    <property type="protein sequence ID" value="WDR02824.1"/>
    <property type="molecule type" value="Genomic_DNA"/>
</dbReference>
<protein>
    <submittedName>
        <fullName evidence="1">Biotin/lipoyl-binding protein</fullName>
    </submittedName>
</protein>
<reference evidence="1 2" key="1">
    <citation type="submission" date="2023-02" db="EMBL/GenBank/DDBJ databases">
        <title>Devosia algicola sp. nov., isolated from the phycosphere of marine algae.</title>
        <authorList>
            <person name="Kim J.M."/>
            <person name="Lee J.K."/>
            <person name="Choi B.J."/>
            <person name="Bayburt H."/>
            <person name="Jeon C.O."/>
        </authorList>
    </citation>
    <scope>NUCLEOTIDE SEQUENCE [LARGE SCALE GENOMIC DNA]</scope>
    <source>
        <strain evidence="1 2">G20-9</strain>
    </source>
</reference>
<name>A0ABY7YNK6_9HYPH</name>
<dbReference type="Gene3D" id="2.40.50.100">
    <property type="match status" value="1"/>
</dbReference>
<dbReference type="RefSeq" id="WP_282219226.1">
    <property type="nucleotide sequence ID" value="NZ_CP118246.1"/>
</dbReference>
<gene>
    <name evidence="1" type="ORF">PSQ19_00895</name>
</gene>
<evidence type="ECO:0000313" key="2">
    <source>
        <dbReference type="Proteomes" id="UP001220530"/>
    </source>
</evidence>
<proteinExistence type="predicted"/>